<evidence type="ECO:0000256" key="3">
    <source>
        <dbReference type="SAM" id="MobiDB-lite"/>
    </source>
</evidence>
<keyword evidence="2" id="KW-0479">Metal-binding</keyword>
<dbReference type="Pfam" id="PF01255">
    <property type="entry name" value="Prenyltransf"/>
    <property type="match status" value="1"/>
</dbReference>
<feature type="active site" description="Proton acceptor" evidence="2">
    <location>
        <position position="452"/>
    </location>
</feature>
<comment type="function">
    <text evidence="2">Catalyzes the condensation of isopentenyl diphosphate (IPP) with allylic pyrophosphates generating different type of terpenoids.</text>
</comment>
<dbReference type="GO" id="GO:0000287">
    <property type="term" value="F:magnesium ion binding"/>
    <property type="evidence" value="ECO:0007669"/>
    <property type="project" value="UniProtKB-UniRule"/>
</dbReference>
<dbReference type="AlphaFoldDB" id="A0A3B0AZV2"/>
<feature type="binding site" evidence="2">
    <location>
        <begin position="574"/>
        <end position="576"/>
    </location>
    <ligand>
        <name>substrate</name>
    </ligand>
</feature>
<comment type="caution">
    <text evidence="4">The sequence shown here is derived from an EMBL/GenBank/DDBJ whole genome shotgun (WGS) entry which is preliminary data.</text>
</comment>
<proteinExistence type="inferred from homology"/>
<dbReference type="Proteomes" id="UP000270343">
    <property type="component" value="Unassembled WGS sequence"/>
</dbReference>
<feature type="compositionally biased region" description="Basic and acidic residues" evidence="3">
    <location>
        <begin position="1"/>
        <end position="18"/>
    </location>
</feature>
<dbReference type="PANTHER" id="PTHR10291:SF0">
    <property type="entry name" value="DEHYDRODOLICHYL DIPHOSPHATE SYNTHASE 2"/>
    <property type="match status" value="1"/>
</dbReference>
<dbReference type="CDD" id="cd00475">
    <property type="entry name" value="Cis_IPPS"/>
    <property type="match status" value="1"/>
</dbReference>
<dbReference type="OrthoDB" id="3423078at2"/>
<evidence type="ECO:0000313" key="4">
    <source>
        <dbReference type="EMBL" id="RKN66013.1"/>
    </source>
</evidence>
<feature type="region of interest" description="Disordered" evidence="3">
    <location>
        <begin position="621"/>
        <end position="641"/>
    </location>
</feature>
<feature type="binding site" evidence="2">
    <location>
        <position position="453"/>
    </location>
    <ligand>
        <name>substrate</name>
    </ligand>
</feature>
<dbReference type="SUPFAM" id="SSF48576">
    <property type="entry name" value="Terpenoid synthases"/>
    <property type="match status" value="1"/>
</dbReference>
<dbReference type="GO" id="GO:0008834">
    <property type="term" value="F:ditrans,polycis-undecaprenyl-diphosphate synthase [(2E,6E)-farnesyl-diphosphate specific] activity"/>
    <property type="evidence" value="ECO:0007669"/>
    <property type="project" value="TreeGrafter"/>
</dbReference>
<feature type="binding site" evidence="2">
    <location>
        <position position="455"/>
    </location>
    <ligand>
        <name>substrate</name>
    </ligand>
</feature>
<evidence type="ECO:0000256" key="2">
    <source>
        <dbReference type="HAMAP-Rule" id="MF_01139"/>
    </source>
</evidence>
<feature type="binding site" evidence="2">
    <location>
        <position position="421"/>
    </location>
    <ligand>
        <name>substrate</name>
    </ligand>
</feature>
<dbReference type="PANTHER" id="PTHR10291">
    <property type="entry name" value="DEHYDRODOLICHYL DIPHOSPHATE SYNTHASE FAMILY MEMBER"/>
    <property type="match status" value="1"/>
</dbReference>
<dbReference type="SUPFAM" id="SSF64005">
    <property type="entry name" value="Undecaprenyl diphosphate synthase"/>
    <property type="match status" value="1"/>
</dbReference>
<dbReference type="InterPro" id="IPR001441">
    <property type="entry name" value="UPP_synth-like"/>
</dbReference>
<dbReference type="HAMAP" id="MF_01139">
    <property type="entry name" value="ISPT"/>
    <property type="match status" value="1"/>
</dbReference>
<feature type="binding site" evidence="2">
    <location>
        <position position="409"/>
    </location>
    <ligand>
        <name>substrate</name>
    </ligand>
</feature>
<gene>
    <name evidence="4" type="primary">uppS</name>
    <name evidence="4" type="ORF">D7231_24515</name>
</gene>
<dbReference type="EC" id="2.5.1.-" evidence="2"/>
<feature type="binding site" evidence="2">
    <location>
        <begin position="449"/>
        <end position="451"/>
    </location>
    <ligand>
        <name>substrate</name>
    </ligand>
</feature>
<protein>
    <recommendedName>
        <fullName evidence="2">Isoprenyl transferase</fullName>
        <ecNumber evidence="2">2.5.1.-</ecNumber>
    </recommendedName>
</protein>
<evidence type="ECO:0000256" key="1">
    <source>
        <dbReference type="ARBA" id="ARBA00022679"/>
    </source>
</evidence>
<feature type="binding site" evidence="2">
    <location>
        <position position="587"/>
    </location>
    <ligand>
        <name>Mg(2+)</name>
        <dbReference type="ChEBI" id="CHEBI:18420"/>
    </ligand>
</feature>
<keyword evidence="2" id="KW-0460">Magnesium</keyword>
<feature type="active site" evidence="2">
    <location>
        <position position="404"/>
    </location>
</feature>
<dbReference type="InterPro" id="IPR008949">
    <property type="entry name" value="Isoprenoid_synthase_dom_sf"/>
</dbReference>
<dbReference type="InterPro" id="IPR036424">
    <property type="entry name" value="UPP_synth-like_sf"/>
</dbReference>
<dbReference type="EMBL" id="RBAM01000010">
    <property type="protein sequence ID" value="RKN66013.1"/>
    <property type="molecule type" value="Genomic_DNA"/>
</dbReference>
<dbReference type="GO" id="GO:0030145">
    <property type="term" value="F:manganese ion binding"/>
    <property type="evidence" value="ECO:0007669"/>
    <property type="project" value="TreeGrafter"/>
</dbReference>
<dbReference type="NCBIfam" id="TIGR00055">
    <property type="entry name" value="uppS"/>
    <property type="match status" value="1"/>
</dbReference>
<evidence type="ECO:0000313" key="5">
    <source>
        <dbReference type="Proteomes" id="UP000270343"/>
    </source>
</evidence>
<comment type="similarity">
    <text evidence="2">Belongs to the UPP synthase family.</text>
</comment>
<keyword evidence="1 2" id="KW-0808">Transferase</keyword>
<comment type="subunit">
    <text evidence="2">Homodimer.</text>
</comment>
<dbReference type="GO" id="GO:0005829">
    <property type="term" value="C:cytosol"/>
    <property type="evidence" value="ECO:0007669"/>
    <property type="project" value="TreeGrafter"/>
</dbReference>
<comment type="cofactor">
    <cofactor evidence="2">
        <name>Mg(2+)</name>
        <dbReference type="ChEBI" id="CHEBI:18420"/>
    </cofactor>
    <text evidence="2">Binds 2 magnesium ions per subunit.</text>
</comment>
<accession>A0A3B0AZV2</accession>
<feature type="region of interest" description="Disordered" evidence="3">
    <location>
        <begin position="1"/>
        <end position="37"/>
    </location>
</feature>
<dbReference type="Pfam" id="PF00494">
    <property type="entry name" value="SQS_PSY"/>
    <property type="match status" value="1"/>
</dbReference>
<sequence>MPGPRHASDHDHAPERGRSPGPVPVVPTPSDCSSARPWRKLPLPGTLAQSAIDDPVLRAAYAACGRFCKAANPTEYALMRLMPTALRPACWALWTALSVPDNIIDSTDGTPAERAARMRAWTRDLEEELRGATSSDPYRRAIVDTFWRWQLDPRDLHVSYAAIEADAAGRQSVAWEDWSARVQHSNVTWASQCLTLLNRAGLSALVRPQHHRDLARFLDGVYLTDTLVDLAADLDRGVLQLPTEAVEQFSVEPASLLQRCWTPHTKALIKHLVARARHQLEPPALTALHPGTTILLRAVSNLFLARLRAVERAGPRLLHTSPDLGPLTRTRILATARAQAAVAWKLAPLDVPRTPTRLPAQTAMILPQPAARAGTAGPRPHPSGVRPPLIEASHMPRHVAVIMDGNGRWATERGLPRHEGHRAGRTALCDVVHGALEIGLQYLTVYAFSSENWQRSPTEIANLFELAAEGTGDFEADGVRLRWAGSPEGLPQDLVDALQRAEHESMDESALTLTICLNYGGRAELADAAAGLARAAVAGEVDPNHVSEHLLARYLPYPDTPDVDLLWRTGGDRRISNFLPWQTTYAELHFTDIYWPDVDRRDLWQTMLSYGCRERRYGTVPAAPRPPALTGPGGDPAAAER</sequence>
<feature type="binding site" evidence="2">
    <location>
        <position position="417"/>
    </location>
    <ligand>
        <name>substrate</name>
    </ligand>
</feature>
<keyword evidence="5" id="KW-1185">Reference proteome</keyword>
<organism evidence="4 5">
    <name type="scientific">Streptomyces klenkii</name>
    <dbReference type="NCBI Taxonomy" id="1420899"/>
    <lineage>
        <taxon>Bacteria</taxon>
        <taxon>Bacillati</taxon>
        <taxon>Actinomycetota</taxon>
        <taxon>Actinomycetes</taxon>
        <taxon>Kitasatosporales</taxon>
        <taxon>Streptomycetaceae</taxon>
        <taxon>Streptomyces</taxon>
    </lineage>
</organism>
<dbReference type="InterPro" id="IPR002060">
    <property type="entry name" value="Squ/phyt_synthse"/>
</dbReference>
<feature type="binding site" evidence="2">
    <location>
        <position position="404"/>
    </location>
    <ligand>
        <name>Mg(2+)</name>
        <dbReference type="ChEBI" id="CHEBI:18420"/>
    </ligand>
</feature>
<name>A0A3B0AZV2_9ACTN</name>
<dbReference type="GO" id="GO:0016094">
    <property type="term" value="P:polyprenol biosynthetic process"/>
    <property type="evidence" value="ECO:0007669"/>
    <property type="project" value="TreeGrafter"/>
</dbReference>
<dbReference type="GO" id="GO:0033850">
    <property type="term" value="F:Z-farnesyl diphosphate synthase activity"/>
    <property type="evidence" value="ECO:0007669"/>
    <property type="project" value="TreeGrafter"/>
</dbReference>
<feature type="binding site" evidence="2">
    <location>
        <begin position="405"/>
        <end position="408"/>
    </location>
    <ligand>
        <name>substrate</name>
    </ligand>
</feature>
<dbReference type="Gene3D" id="3.40.1180.10">
    <property type="entry name" value="Decaprenyl diphosphate synthase-like"/>
    <property type="match status" value="1"/>
</dbReference>
<reference evidence="4 5" key="1">
    <citation type="journal article" date="2015" name="Antonie Van Leeuwenhoek">
        <title>Streptomyces klenkii sp. nov., isolated from deep marine sediment.</title>
        <authorList>
            <person name="Veyisoglu A."/>
            <person name="Sahin N."/>
        </authorList>
    </citation>
    <scope>NUCLEOTIDE SEQUENCE [LARGE SCALE GENOMIC DNA]</scope>
    <source>
        <strain evidence="4 5">KCTC 29202</strain>
    </source>
</reference>
<feature type="binding site" evidence="2">
    <location>
        <position position="568"/>
    </location>
    <ligand>
        <name>substrate</name>
    </ligand>
</feature>
<dbReference type="Gene3D" id="1.10.600.10">
    <property type="entry name" value="Farnesyl Diphosphate Synthase"/>
    <property type="match status" value="1"/>
</dbReference>
<dbReference type="GO" id="GO:0005886">
    <property type="term" value="C:plasma membrane"/>
    <property type="evidence" value="ECO:0007669"/>
    <property type="project" value="TreeGrafter"/>
</dbReference>